<dbReference type="Proteomes" id="UP001426770">
    <property type="component" value="Unassembled WGS sequence"/>
</dbReference>
<protein>
    <recommendedName>
        <fullName evidence="4">Prepilin type IV endopeptidase peptidase domain-containing protein</fullName>
    </recommendedName>
</protein>
<dbReference type="RefSeq" id="WP_286215709.1">
    <property type="nucleotide sequence ID" value="NZ_AP027736.1"/>
</dbReference>
<evidence type="ECO:0000256" key="1">
    <source>
        <dbReference type="SAM" id="Phobius"/>
    </source>
</evidence>
<keyword evidence="1" id="KW-1133">Transmembrane helix</keyword>
<feature type="transmembrane region" description="Helical" evidence="1">
    <location>
        <begin position="94"/>
        <end position="111"/>
    </location>
</feature>
<dbReference type="EMBL" id="BAABRR010000001">
    <property type="protein sequence ID" value="GAA5517662.1"/>
    <property type="molecule type" value="Genomic_DNA"/>
</dbReference>
<keyword evidence="1" id="KW-0472">Membrane</keyword>
<accession>A0ABP9WCV4</accession>
<comment type="caution">
    <text evidence="2">The sequence shown here is derived from an EMBL/GenBank/DDBJ whole genome shotgun (WGS) entry which is preliminary data.</text>
</comment>
<proteinExistence type="predicted"/>
<evidence type="ECO:0008006" key="4">
    <source>
        <dbReference type="Google" id="ProtNLM"/>
    </source>
</evidence>
<gene>
    <name evidence="2" type="ORF">Lsed01_00070</name>
</gene>
<evidence type="ECO:0000313" key="2">
    <source>
        <dbReference type="EMBL" id="GAA5517662.1"/>
    </source>
</evidence>
<organism evidence="2 3">
    <name type="scientific">Demequina sediminis</name>
    <dbReference type="NCBI Taxonomy" id="1930058"/>
    <lineage>
        <taxon>Bacteria</taxon>
        <taxon>Bacillati</taxon>
        <taxon>Actinomycetota</taxon>
        <taxon>Actinomycetes</taxon>
        <taxon>Micrococcales</taxon>
        <taxon>Demequinaceae</taxon>
        <taxon>Demequina</taxon>
    </lineage>
</organism>
<reference evidence="2 3" key="1">
    <citation type="submission" date="2024-02" db="EMBL/GenBank/DDBJ databases">
        <title>Lysinimicrobium sediminis NBRC 112286.</title>
        <authorList>
            <person name="Ichikawa N."/>
            <person name="Katano-Makiyama Y."/>
            <person name="Hidaka K."/>
        </authorList>
    </citation>
    <scope>NUCLEOTIDE SEQUENCE [LARGE SCALE GENOMIC DNA]</scope>
    <source>
        <strain evidence="2 3">NBRC 112286</strain>
    </source>
</reference>
<feature type="transmembrane region" description="Helical" evidence="1">
    <location>
        <begin position="68"/>
        <end position="87"/>
    </location>
</feature>
<name>A0ABP9WCV4_9MICO</name>
<evidence type="ECO:0000313" key="3">
    <source>
        <dbReference type="Proteomes" id="UP001426770"/>
    </source>
</evidence>
<sequence length="218" mass="21769">MAAAMLVAMVAGVDLAMWQLRGGARALAVAAWLAAVLASGVILGDVAPWWAAGASLGAALWVAVRTSVGADAAAGVLLAGTAVLLLAGDGPDRAAAIVATVAVAAFLAHGANDVCRDVIRRARAAPEESDEPGDPPADPSRLRGGRFIGPLERWLIVALALVGAEGVIVGLMAAKGIGRFPEISGDRARGSAAEEFLVGSLVSWALAGAGALLIATLR</sequence>
<feature type="transmembrane region" description="Helical" evidence="1">
    <location>
        <begin position="195"/>
        <end position="217"/>
    </location>
</feature>
<feature type="transmembrane region" description="Helical" evidence="1">
    <location>
        <begin position="154"/>
        <end position="174"/>
    </location>
</feature>
<keyword evidence="3" id="KW-1185">Reference proteome</keyword>
<keyword evidence="1" id="KW-0812">Transmembrane</keyword>